<feature type="binding site" evidence="12">
    <location>
        <position position="117"/>
    </location>
    <ligand>
        <name>substrate</name>
    </ligand>
</feature>
<feature type="binding site" evidence="12">
    <location>
        <position position="291"/>
    </location>
    <ligand>
        <name>ATP</name>
        <dbReference type="ChEBI" id="CHEBI:30616"/>
    </ligand>
</feature>
<dbReference type="GO" id="GO:0005829">
    <property type="term" value="C:cytosol"/>
    <property type="evidence" value="ECO:0007669"/>
    <property type="project" value="TreeGrafter"/>
</dbReference>
<feature type="binding site" evidence="12">
    <location>
        <position position="36"/>
    </location>
    <ligand>
        <name>substrate</name>
    </ligand>
</feature>
<gene>
    <name evidence="12" type="primary">pgk</name>
    <name evidence="16" type="ORF">A2074_08020</name>
</gene>
<evidence type="ECO:0000256" key="13">
    <source>
        <dbReference type="PIRSR" id="PIRSR000724-1"/>
    </source>
</evidence>
<evidence type="ECO:0000256" key="3">
    <source>
        <dbReference type="ARBA" id="ARBA00008982"/>
    </source>
</evidence>
<dbReference type="GO" id="GO:0043531">
    <property type="term" value="F:ADP binding"/>
    <property type="evidence" value="ECO:0007669"/>
    <property type="project" value="TreeGrafter"/>
</dbReference>
<evidence type="ECO:0000256" key="12">
    <source>
        <dbReference type="HAMAP-Rule" id="MF_00145"/>
    </source>
</evidence>
<dbReference type="SUPFAM" id="SSF53748">
    <property type="entry name" value="Phosphoglycerate kinase"/>
    <property type="match status" value="1"/>
</dbReference>
<dbReference type="AlphaFoldDB" id="A0A1F2UL02"/>
<dbReference type="PROSITE" id="PS00111">
    <property type="entry name" value="PGLYCERATE_KINASE"/>
    <property type="match status" value="1"/>
</dbReference>
<dbReference type="HAMAP" id="MF_00145">
    <property type="entry name" value="Phosphoglyc_kinase"/>
    <property type="match status" value="1"/>
</dbReference>
<dbReference type="InterPro" id="IPR001576">
    <property type="entry name" value="Phosphoglycerate_kinase"/>
</dbReference>
<evidence type="ECO:0000313" key="17">
    <source>
        <dbReference type="Proteomes" id="UP000178086"/>
    </source>
</evidence>
<dbReference type="InterPro" id="IPR015911">
    <property type="entry name" value="Phosphoglycerate_kinase_CS"/>
</dbReference>
<comment type="pathway">
    <text evidence="2 12">Carbohydrate degradation; glycolysis; pyruvate from D-glyceraldehyde 3-phosphate: step 2/5.</text>
</comment>
<feature type="binding site" evidence="12 13">
    <location>
        <begin position="21"/>
        <end position="23"/>
    </location>
    <ligand>
        <name>substrate</name>
    </ligand>
</feature>
<keyword evidence="9 12" id="KW-0418">Kinase</keyword>
<proteinExistence type="inferred from homology"/>
<feature type="binding site" evidence="12 13">
    <location>
        <begin position="59"/>
        <end position="62"/>
    </location>
    <ligand>
        <name>substrate</name>
    </ligand>
</feature>
<feature type="binding site" evidence="12 14">
    <location>
        <position position="322"/>
    </location>
    <ligand>
        <name>ATP</name>
        <dbReference type="ChEBI" id="CHEBI:30616"/>
    </ligand>
</feature>
<keyword evidence="7 12" id="KW-0808">Transferase</keyword>
<dbReference type="PANTHER" id="PTHR11406:SF23">
    <property type="entry name" value="PHOSPHOGLYCERATE KINASE 1, CHLOROPLASTIC-RELATED"/>
    <property type="match status" value="1"/>
</dbReference>
<evidence type="ECO:0000256" key="15">
    <source>
        <dbReference type="RuleBase" id="RU000532"/>
    </source>
</evidence>
<feature type="binding site" evidence="12">
    <location>
        <position position="150"/>
    </location>
    <ligand>
        <name>substrate</name>
    </ligand>
</feature>
<comment type="subunit">
    <text evidence="4 12">Monomer.</text>
</comment>
<comment type="similarity">
    <text evidence="3 12 15">Belongs to the phosphoglycerate kinase family.</text>
</comment>
<feature type="binding site" evidence="13">
    <location>
        <position position="150"/>
    </location>
    <ligand>
        <name>(2R)-3-phosphoglycerate</name>
        <dbReference type="ChEBI" id="CHEBI:58272"/>
    </ligand>
</feature>
<accession>A0A1F2UL02</accession>
<dbReference type="UniPathway" id="UPA00109">
    <property type="reaction ID" value="UER00185"/>
</dbReference>
<dbReference type="FunFam" id="3.40.50.1260:FF:000003">
    <property type="entry name" value="Phosphoglycerate kinase"/>
    <property type="match status" value="1"/>
</dbReference>
<evidence type="ECO:0000256" key="10">
    <source>
        <dbReference type="ARBA" id="ARBA00022840"/>
    </source>
</evidence>
<dbReference type="FunFam" id="3.40.50.1260:FF:000006">
    <property type="entry name" value="Phosphoglycerate kinase"/>
    <property type="match status" value="1"/>
</dbReference>
<dbReference type="Proteomes" id="UP000178086">
    <property type="component" value="Unassembled WGS sequence"/>
</dbReference>
<keyword evidence="11 12" id="KW-0324">Glycolysis</keyword>
<evidence type="ECO:0000256" key="5">
    <source>
        <dbReference type="ARBA" id="ARBA00013061"/>
    </source>
</evidence>
<dbReference type="EMBL" id="MELI01000113">
    <property type="protein sequence ID" value="OFW31736.1"/>
    <property type="molecule type" value="Genomic_DNA"/>
</dbReference>
<dbReference type="GO" id="GO:0004618">
    <property type="term" value="F:phosphoglycerate kinase activity"/>
    <property type="evidence" value="ECO:0007669"/>
    <property type="project" value="UniProtKB-UniRule"/>
</dbReference>
<dbReference type="InterPro" id="IPR036043">
    <property type="entry name" value="Phosphoglycerate_kinase_sf"/>
</dbReference>
<comment type="subcellular location">
    <subcellularLocation>
        <location evidence="12">Cytoplasm</location>
    </subcellularLocation>
</comment>
<evidence type="ECO:0000256" key="9">
    <source>
        <dbReference type="ARBA" id="ARBA00022777"/>
    </source>
</evidence>
<keyword evidence="8 12" id="KW-0547">Nucleotide-binding</keyword>
<dbReference type="InterPro" id="IPR015824">
    <property type="entry name" value="Phosphoglycerate_kinase_N"/>
</dbReference>
<organism evidence="16 17">
    <name type="scientific">Candidatus Aquicultor primus</name>
    <dbReference type="NCBI Taxonomy" id="1797195"/>
    <lineage>
        <taxon>Bacteria</taxon>
        <taxon>Bacillati</taxon>
        <taxon>Actinomycetota</taxon>
        <taxon>Candidatus Aquicultoria</taxon>
        <taxon>Candidatus Aquicultorales</taxon>
        <taxon>Candidatus Aquicultoraceae</taxon>
        <taxon>Candidatus Aquicultor</taxon>
    </lineage>
</organism>
<dbReference type="PIRSF" id="PIRSF000724">
    <property type="entry name" value="Pgk"/>
    <property type="match status" value="1"/>
</dbReference>
<dbReference type="GO" id="GO:0006094">
    <property type="term" value="P:gluconeogenesis"/>
    <property type="evidence" value="ECO:0007669"/>
    <property type="project" value="TreeGrafter"/>
</dbReference>
<evidence type="ECO:0000256" key="14">
    <source>
        <dbReference type="PIRSR" id="PIRSR000724-2"/>
    </source>
</evidence>
<feature type="binding site" evidence="13">
    <location>
        <position position="117"/>
    </location>
    <ligand>
        <name>(2R)-3-phosphoglycerate</name>
        <dbReference type="ChEBI" id="CHEBI:58272"/>
    </ligand>
</feature>
<comment type="caution">
    <text evidence="16">The sequence shown here is derived from an EMBL/GenBank/DDBJ whole genome shotgun (WGS) entry which is preliminary data.</text>
</comment>
<keyword evidence="12" id="KW-0963">Cytoplasm</keyword>
<evidence type="ECO:0000256" key="7">
    <source>
        <dbReference type="ARBA" id="ARBA00022679"/>
    </source>
</evidence>
<dbReference type="PRINTS" id="PR00477">
    <property type="entry name" value="PHGLYCKINASE"/>
</dbReference>
<feature type="binding site" evidence="12 14">
    <location>
        <begin position="348"/>
        <end position="351"/>
    </location>
    <ligand>
        <name>ATP</name>
        <dbReference type="ChEBI" id="CHEBI:30616"/>
    </ligand>
</feature>
<comment type="catalytic activity">
    <reaction evidence="1 12 15">
        <text>(2R)-3-phosphoglycerate + ATP = (2R)-3-phospho-glyceroyl phosphate + ADP</text>
        <dbReference type="Rhea" id="RHEA:14801"/>
        <dbReference type="ChEBI" id="CHEBI:30616"/>
        <dbReference type="ChEBI" id="CHEBI:57604"/>
        <dbReference type="ChEBI" id="CHEBI:58272"/>
        <dbReference type="ChEBI" id="CHEBI:456216"/>
        <dbReference type="EC" id="2.7.2.3"/>
    </reaction>
</comment>
<evidence type="ECO:0000256" key="1">
    <source>
        <dbReference type="ARBA" id="ARBA00000642"/>
    </source>
</evidence>
<reference evidence="16 17" key="1">
    <citation type="journal article" date="2016" name="Nat. Commun.">
        <title>Thousands of microbial genomes shed light on interconnected biogeochemical processes in an aquifer system.</title>
        <authorList>
            <person name="Anantharaman K."/>
            <person name="Brown C.T."/>
            <person name="Hug L.A."/>
            <person name="Sharon I."/>
            <person name="Castelle C.J."/>
            <person name="Probst A.J."/>
            <person name="Thomas B.C."/>
            <person name="Singh A."/>
            <person name="Wilkins M.J."/>
            <person name="Karaoz U."/>
            <person name="Brodie E.L."/>
            <person name="Williams K.H."/>
            <person name="Hubbard S.S."/>
            <person name="Banfield J.F."/>
        </authorList>
    </citation>
    <scope>NUCLEOTIDE SEQUENCE [LARGE SCALE GENOMIC DNA]</scope>
</reference>
<protein>
    <recommendedName>
        <fullName evidence="6 12">Phosphoglycerate kinase</fullName>
        <ecNumber evidence="5 12">2.7.2.3</ecNumber>
    </recommendedName>
</protein>
<feature type="binding site" evidence="12 14">
    <location>
        <position position="200"/>
    </location>
    <ligand>
        <name>ATP</name>
        <dbReference type="ChEBI" id="CHEBI:30616"/>
    </ligand>
</feature>
<dbReference type="Gene3D" id="3.40.50.1260">
    <property type="entry name" value="Phosphoglycerate kinase, N-terminal domain"/>
    <property type="match status" value="2"/>
</dbReference>
<evidence type="ECO:0000256" key="6">
    <source>
        <dbReference type="ARBA" id="ARBA00016471"/>
    </source>
</evidence>
<evidence type="ECO:0000256" key="2">
    <source>
        <dbReference type="ARBA" id="ARBA00004838"/>
    </source>
</evidence>
<evidence type="ECO:0000256" key="8">
    <source>
        <dbReference type="ARBA" id="ARBA00022741"/>
    </source>
</evidence>
<feature type="binding site" evidence="13">
    <location>
        <position position="36"/>
    </location>
    <ligand>
        <name>(2R)-3-phosphoglycerate</name>
        <dbReference type="ChEBI" id="CHEBI:58272"/>
    </ligand>
</feature>
<evidence type="ECO:0000256" key="4">
    <source>
        <dbReference type="ARBA" id="ARBA00011245"/>
    </source>
</evidence>
<dbReference type="EC" id="2.7.2.3" evidence="5 12"/>
<keyword evidence="10 12" id="KW-0067">ATP-binding</keyword>
<dbReference type="Pfam" id="PF00162">
    <property type="entry name" value="PGK"/>
    <property type="match status" value="1"/>
</dbReference>
<evidence type="ECO:0000313" key="16">
    <source>
        <dbReference type="EMBL" id="OFW31736.1"/>
    </source>
</evidence>
<dbReference type="PANTHER" id="PTHR11406">
    <property type="entry name" value="PHOSPHOGLYCERATE KINASE"/>
    <property type="match status" value="1"/>
</dbReference>
<name>A0A1F2UL02_9ACTN</name>
<sequence>MDKKTVRDIDVSGKTVLVRVDFNVPLRDGVVTDDSRIRAALPTIEYLTGRGAKVILMSHLGRPKGVDDALRLDAVAQGLADILGKQVEKADTTVGDDVKEAIDRLEPGGILLLENLRFNEGEKKNDPEFASQLGQLADVYVNDAFGASHRAHASIVGLSKHMPAVAGLLLEKEIDTLAAILKDPDRPLIAILGGSKVSDKIGVIEKFLDIVNALLIGGGMCFTFLKAKGFDIGNSLLEEDKLDFCRRIIEQAAQKDIPIYLPSDVVIAQEISPDAEARIAHVDSIPDGWMGLDIGPDSIAVYRGVIGNSRTLFWNGPMGVFEIEQFSRGTEEVAKAIAASVATSIIGGGDSIAALKKFHLEDKVTFVSTGGGASLELLEGKVLPGYEALMDK</sequence>
<evidence type="ECO:0000256" key="11">
    <source>
        <dbReference type="ARBA" id="ARBA00023152"/>
    </source>
</evidence>
<dbReference type="CDD" id="cd00318">
    <property type="entry name" value="Phosphoglycerate_kinase"/>
    <property type="match status" value="1"/>
</dbReference>
<dbReference type="GO" id="GO:0006096">
    <property type="term" value="P:glycolytic process"/>
    <property type="evidence" value="ECO:0007669"/>
    <property type="project" value="UniProtKB-UniRule"/>
</dbReference>
<dbReference type="GO" id="GO:0005524">
    <property type="term" value="F:ATP binding"/>
    <property type="evidence" value="ECO:0007669"/>
    <property type="project" value="UniProtKB-KW"/>
</dbReference>